<name>A0ACC0V350_9HYPO</name>
<proteinExistence type="predicted"/>
<comment type="caution">
    <text evidence="1">The sequence shown here is derived from an EMBL/GenBank/DDBJ whole genome shotgun (WGS) entry which is preliminary data.</text>
</comment>
<evidence type="ECO:0000313" key="1">
    <source>
        <dbReference type="EMBL" id="KAI9900825.1"/>
    </source>
</evidence>
<reference evidence="1" key="1">
    <citation type="submission" date="2022-10" db="EMBL/GenBank/DDBJ databases">
        <title>Complete Genome of Trichothecium roseum strain YXFP-22015, a Plant Pathogen Isolated from Citrus.</title>
        <authorList>
            <person name="Wang Y."/>
            <person name="Zhu L."/>
        </authorList>
    </citation>
    <scope>NUCLEOTIDE SEQUENCE</scope>
    <source>
        <strain evidence="1">YXFP-22015</strain>
    </source>
</reference>
<accession>A0ACC0V350</accession>
<gene>
    <name evidence="1" type="ORF">N3K66_005087</name>
</gene>
<dbReference type="Proteomes" id="UP001163324">
    <property type="component" value="Chromosome 4"/>
</dbReference>
<dbReference type="EMBL" id="CM047943">
    <property type="protein sequence ID" value="KAI9900825.1"/>
    <property type="molecule type" value="Genomic_DNA"/>
</dbReference>
<sequence>MGLETDVELGRGGGDGNDDHVSSSTLVAPTSDVDQERKSRYSIPWPRFWSKDEGVVNDVPKKGLKQVEDYPQGYPRFSALISSHPSFSLCRRFSNLRARLLLRKQDRLALLEGRLERLDAEEGDRLALGSIRRDDNEERLALLAEIDEALLDYDSFLERHQKSFAFDPAPRRAAGNLRNWVDGNGSIARAESEYLEHGRDLVSVGEVDDNAAAWLEALVEDVCVGARRQLEKSRTPPDLGTDPDPDLERQGGRGVGIVSRDANVHVFTPASVRRAVRALLTPLITLLLLTPVVVCNFVAELTPRLIIVVISTTGFIAIMSGLTRTRTVELIVAGATYTTVLVVFISSNDGPTPD</sequence>
<organism evidence="1 2">
    <name type="scientific">Trichothecium roseum</name>
    <dbReference type="NCBI Taxonomy" id="47278"/>
    <lineage>
        <taxon>Eukaryota</taxon>
        <taxon>Fungi</taxon>
        <taxon>Dikarya</taxon>
        <taxon>Ascomycota</taxon>
        <taxon>Pezizomycotina</taxon>
        <taxon>Sordariomycetes</taxon>
        <taxon>Hypocreomycetidae</taxon>
        <taxon>Hypocreales</taxon>
        <taxon>Hypocreales incertae sedis</taxon>
        <taxon>Trichothecium</taxon>
    </lineage>
</organism>
<protein>
    <submittedName>
        <fullName evidence="1">Uncharacterized protein</fullName>
    </submittedName>
</protein>
<keyword evidence="2" id="KW-1185">Reference proteome</keyword>
<evidence type="ECO:0000313" key="2">
    <source>
        <dbReference type="Proteomes" id="UP001163324"/>
    </source>
</evidence>